<dbReference type="EMBL" id="AZBU02000010">
    <property type="protein sequence ID" value="TKR62584.1"/>
    <property type="molecule type" value="Genomic_DNA"/>
</dbReference>
<keyword evidence="2 6" id="KW-0812">Transmembrane</keyword>
<evidence type="ECO:0000256" key="2">
    <source>
        <dbReference type="ARBA" id="ARBA00022692"/>
    </source>
</evidence>
<sequence length="217" mass="24032">MNPSSRGQATPSKKWNSTFCGPASMSSIRLAASGQLISYAICDSFGRKNTAILACIIAIPGLLMSIFSKLFFPYYEFLVLGRFLWGVANGISTVVMTVWMIESSPTKFRGNIGTWQEGIATMGNLLTQAVVSHRHLVALHLPRSLRCQPPLHVHLHYHARISSMASYAPRRPQRGSESSESLPRAQNAIGNRNSVGEMPQRRSKQELCSEQRTAERV</sequence>
<feature type="compositionally biased region" description="Basic and acidic residues" evidence="5">
    <location>
        <begin position="199"/>
        <end position="217"/>
    </location>
</feature>
<feature type="region of interest" description="Disordered" evidence="5">
    <location>
        <begin position="168"/>
        <end position="217"/>
    </location>
</feature>
<evidence type="ECO:0000256" key="1">
    <source>
        <dbReference type="ARBA" id="ARBA00004370"/>
    </source>
</evidence>
<dbReference type="OrthoDB" id="8120565at2759"/>
<evidence type="ECO:0000256" key="5">
    <source>
        <dbReference type="SAM" id="MobiDB-lite"/>
    </source>
</evidence>
<dbReference type="InterPro" id="IPR005828">
    <property type="entry name" value="MFS_sugar_transport-like"/>
</dbReference>
<dbReference type="Pfam" id="PF00083">
    <property type="entry name" value="Sugar_tr"/>
    <property type="match status" value="1"/>
</dbReference>
<evidence type="ECO:0000256" key="4">
    <source>
        <dbReference type="ARBA" id="ARBA00023136"/>
    </source>
</evidence>
<evidence type="ECO:0000256" key="3">
    <source>
        <dbReference type="ARBA" id="ARBA00022989"/>
    </source>
</evidence>
<feature type="transmembrane region" description="Helical" evidence="6">
    <location>
        <begin position="83"/>
        <end position="101"/>
    </location>
</feature>
<comment type="caution">
    <text evidence="7">The sequence shown here is derived from an EMBL/GenBank/DDBJ whole genome shotgun (WGS) entry which is preliminary data.</text>
</comment>
<dbReference type="STRING" id="34508.A0A4U5M1M0"/>
<reference evidence="7 8" key="2">
    <citation type="journal article" date="2019" name="G3 (Bethesda)">
        <title>Hybrid Assembly of the Genome of the Entomopathogenic Nematode Steinernema carpocapsae Identifies the X-Chromosome.</title>
        <authorList>
            <person name="Serra L."/>
            <person name="Macchietto M."/>
            <person name="Macias-Munoz A."/>
            <person name="McGill C.J."/>
            <person name="Rodriguez I.M."/>
            <person name="Rodriguez B."/>
            <person name="Murad R."/>
            <person name="Mortazavi A."/>
        </authorList>
    </citation>
    <scope>NUCLEOTIDE SEQUENCE [LARGE SCALE GENOMIC DNA]</scope>
    <source>
        <strain evidence="7 8">ALL</strain>
    </source>
</reference>
<dbReference type="GO" id="GO:0016020">
    <property type="term" value="C:membrane"/>
    <property type="evidence" value="ECO:0007669"/>
    <property type="project" value="UniProtKB-SubCell"/>
</dbReference>
<protein>
    <recommendedName>
        <fullName evidence="9">Major facilitator superfamily (MFS) profile domain-containing protein</fullName>
    </recommendedName>
</protein>
<keyword evidence="4 6" id="KW-0472">Membrane</keyword>
<keyword evidence="8" id="KW-1185">Reference proteome</keyword>
<accession>A0A4U5M1M0</accession>
<dbReference type="PANTHER" id="PTHR23503">
    <property type="entry name" value="SOLUTE CARRIER FAMILY 2"/>
    <property type="match status" value="1"/>
</dbReference>
<comment type="subcellular location">
    <subcellularLocation>
        <location evidence="1">Membrane</location>
    </subcellularLocation>
</comment>
<dbReference type="InterPro" id="IPR036259">
    <property type="entry name" value="MFS_trans_sf"/>
</dbReference>
<organism evidence="7 8">
    <name type="scientific">Steinernema carpocapsae</name>
    <name type="common">Entomopathogenic nematode</name>
    <dbReference type="NCBI Taxonomy" id="34508"/>
    <lineage>
        <taxon>Eukaryota</taxon>
        <taxon>Metazoa</taxon>
        <taxon>Ecdysozoa</taxon>
        <taxon>Nematoda</taxon>
        <taxon>Chromadorea</taxon>
        <taxon>Rhabditida</taxon>
        <taxon>Tylenchina</taxon>
        <taxon>Panagrolaimomorpha</taxon>
        <taxon>Strongyloidoidea</taxon>
        <taxon>Steinernematidae</taxon>
        <taxon>Steinernema</taxon>
    </lineage>
</organism>
<dbReference type="InterPro" id="IPR045263">
    <property type="entry name" value="GLUT"/>
</dbReference>
<evidence type="ECO:0000313" key="8">
    <source>
        <dbReference type="Proteomes" id="UP000298663"/>
    </source>
</evidence>
<feature type="transmembrane region" description="Helical" evidence="6">
    <location>
        <begin position="51"/>
        <end position="71"/>
    </location>
</feature>
<dbReference type="SUPFAM" id="SSF103473">
    <property type="entry name" value="MFS general substrate transporter"/>
    <property type="match status" value="1"/>
</dbReference>
<dbReference type="Gene3D" id="1.20.1250.20">
    <property type="entry name" value="MFS general substrate transporter like domains"/>
    <property type="match status" value="1"/>
</dbReference>
<evidence type="ECO:0000256" key="6">
    <source>
        <dbReference type="SAM" id="Phobius"/>
    </source>
</evidence>
<evidence type="ECO:0000313" key="7">
    <source>
        <dbReference type="EMBL" id="TKR62584.1"/>
    </source>
</evidence>
<dbReference type="PANTHER" id="PTHR23503:SF39">
    <property type="entry name" value="MAJOR FACILITATOR SUPERFAMILY (MFS) PROFILE DOMAIN-CONTAINING PROTEIN"/>
    <property type="match status" value="1"/>
</dbReference>
<proteinExistence type="predicted"/>
<reference evidence="7 8" key="1">
    <citation type="journal article" date="2015" name="Genome Biol.">
        <title>Comparative genomics of Steinernema reveals deeply conserved gene regulatory networks.</title>
        <authorList>
            <person name="Dillman A.R."/>
            <person name="Macchietto M."/>
            <person name="Porter C.F."/>
            <person name="Rogers A."/>
            <person name="Williams B."/>
            <person name="Antoshechkin I."/>
            <person name="Lee M.M."/>
            <person name="Goodwin Z."/>
            <person name="Lu X."/>
            <person name="Lewis E.E."/>
            <person name="Goodrich-Blair H."/>
            <person name="Stock S.P."/>
            <person name="Adams B.J."/>
            <person name="Sternberg P.W."/>
            <person name="Mortazavi A."/>
        </authorList>
    </citation>
    <scope>NUCLEOTIDE SEQUENCE [LARGE SCALE GENOMIC DNA]</scope>
    <source>
        <strain evidence="7 8">ALL</strain>
    </source>
</reference>
<gene>
    <name evidence="7" type="ORF">L596_026518</name>
</gene>
<keyword evidence="3 6" id="KW-1133">Transmembrane helix</keyword>
<dbReference type="GO" id="GO:0015149">
    <property type="term" value="F:hexose transmembrane transporter activity"/>
    <property type="evidence" value="ECO:0007669"/>
    <property type="project" value="TreeGrafter"/>
</dbReference>
<evidence type="ECO:0008006" key="9">
    <source>
        <dbReference type="Google" id="ProtNLM"/>
    </source>
</evidence>
<dbReference type="AlphaFoldDB" id="A0A4U5M1M0"/>
<name>A0A4U5M1M0_STECR</name>
<dbReference type="Proteomes" id="UP000298663">
    <property type="component" value="Unassembled WGS sequence"/>
</dbReference>